<feature type="domain" description="HAMP" evidence="19">
    <location>
        <begin position="308"/>
        <end position="361"/>
    </location>
</feature>
<evidence type="ECO:0000256" key="6">
    <source>
        <dbReference type="ARBA" id="ARBA00022679"/>
    </source>
</evidence>
<proteinExistence type="predicted"/>
<feature type="domain" description="PAS" evidence="17">
    <location>
        <begin position="529"/>
        <end position="600"/>
    </location>
</feature>
<dbReference type="PROSITE" id="PS50112">
    <property type="entry name" value="PAS"/>
    <property type="match status" value="2"/>
</dbReference>
<evidence type="ECO:0000259" key="17">
    <source>
        <dbReference type="PROSITE" id="PS50112"/>
    </source>
</evidence>
<feature type="coiled-coil region" evidence="14">
    <location>
        <begin position="349"/>
        <end position="383"/>
    </location>
</feature>
<protein>
    <recommendedName>
        <fullName evidence="3">histidine kinase</fullName>
        <ecNumber evidence="3">2.7.13.3</ecNumber>
    </recommendedName>
</protein>
<dbReference type="PANTHER" id="PTHR24421">
    <property type="entry name" value="NITRATE/NITRITE SENSOR PROTEIN NARX-RELATED"/>
    <property type="match status" value="1"/>
</dbReference>
<evidence type="ECO:0000256" key="15">
    <source>
        <dbReference type="SAM" id="Phobius"/>
    </source>
</evidence>
<dbReference type="Gene3D" id="1.20.5.1930">
    <property type="match status" value="1"/>
</dbReference>
<dbReference type="SMART" id="SM00086">
    <property type="entry name" value="PAC"/>
    <property type="match status" value="3"/>
</dbReference>
<dbReference type="InterPro" id="IPR035965">
    <property type="entry name" value="PAS-like_dom_sf"/>
</dbReference>
<dbReference type="InterPro" id="IPR033479">
    <property type="entry name" value="dCache_1"/>
</dbReference>
<keyword evidence="21" id="KW-1185">Reference proteome</keyword>
<dbReference type="InterPro" id="IPR029151">
    <property type="entry name" value="Sensor-like_sf"/>
</dbReference>
<organism evidence="20 21">
    <name type="scientific">Stygiobacter electus</name>
    <dbReference type="NCBI Taxonomy" id="3032292"/>
    <lineage>
        <taxon>Bacteria</taxon>
        <taxon>Pseudomonadati</taxon>
        <taxon>Ignavibacteriota</taxon>
        <taxon>Ignavibacteria</taxon>
        <taxon>Ignavibacteriales</taxon>
        <taxon>Melioribacteraceae</taxon>
        <taxon>Stygiobacter</taxon>
    </lineage>
</organism>
<dbReference type="InterPro" id="IPR050482">
    <property type="entry name" value="Sensor_HK_TwoCompSys"/>
</dbReference>
<feature type="coiled-coil region" evidence="14">
    <location>
        <begin position="764"/>
        <end position="804"/>
    </location>
</feature>
<evidence type="ECO:0000313" key="21">
    <source>
        <dbReference type="Proteomes" id="UP001221302"/>
    </source>
</evidence>
<sequence length="1007" mass="115331">MNKGFFKSLQFRIFLITVVSLIPFISFTIYDAEIERKRNIENLKSEALQLVNFTLIEEARTIEGSRQLLISLSNLANEYYTNPTLCKNYFSSLLAKFRRYVNLGIVDKNGFLFASGRQFESRIDYSQNEFFKEAIRNNEFAIGEYFLDPVSHKKIINMGYPIFDDKKRIKAVLFASLDVEYIDVIEKKLAKIFHEKSLFIKTDDKGNILATHSTSNELIKSIINPLLLKSILRQETGIIETPGPNNQKYLFVFTKTSSTLFQQNLHLIIGVNREDFFSEINKTLYKDLFLIGVLFVIFLVSVLIYSEKYILKSVKKLIRATNERAAGNLKIRSNVDYDSGELGQLAMSFDRMAETLEKQNNERSKMEENLRESEERFRNLFEHSPVSLWLEDHSEIKRYIDQLRITGVEDFKMYFQAHPEELANCVSMLKVVDVNKATLQLYQAKSKEDLLKGLLIIFRKESYAVFTEELIALTSGKTMFECEADTQTLTGKRKYVIFKLFVLPGYEETWSKVLVSMTDITERKQAEAQIRFQASLLEQVSNGVAVVDNEGKLIYWNHYAEILHGWKSEEVIGKSALDFLVSEKQKKLAQELINSILQEEHAEVEIPLLKKNGEEFPAHVSYSVLRNASGEPIGILGISIDISERKRTEMLLREALERLQTIIQASPLAILAIDPNGKIMNWNAGAEQMFGWSEKETVGKVCPTVPSEWLSDFHDMITQVVQGKTFSGLLRYRQKKDGTLINVSITTAPLRNAEGKAIGAIAILEDVSERIKSEEERNKLLVEIQKADKQLRILSRRIIETQEAEKKIISRELHDEIGQTLTAAKMTLQSIQRNTKSPKLKEELEVTISYLEQSLQQVRNISLNLRPSILDDLGIEAALHWLIKRISESTEIKFDLKFNLYGFELPKDLQLNCYRVAQEALNNIVKHSEAKKVVISLNIIVDSVHLKIKDDGKGFNMHEVREEAMKGKSLGILSMEERVQLAGGEFKIISTEKNGTEVQAIFPLPKQ</sequence>
<keyword evidence="12" id="KW-0902">Two-component regulatory system</keyword>
<dbReference type="Proteomes" id="UP001221302">
    <property type="component" value="Unassembled WGS sequence"/>
</dbReference>
<feature type="domain" description="PAC" evidence="18">
    <location>
        <begin position="726"/>
        <end position="779"/>
    </location>
</feature>
<gene>
    <name evidence="20" type="ORF">P0M35_07830</name>
</gene>
<dbReference type="PROSITE" id="PS50885">
    <property type="entry name" value="HAMP"/>
    <property type="match status" value="1"/>
</dbReference>
<keyword evidence="8" id="KW-0547">Nucleotide-binding</keyword>
<comment type="catalytic activity">
    <reaction evidence="1">
        <text>ATP + protein L-histidine = ADP + protein N-phospho-L-histidine.</text>
        <dbReference type="EC" id="2.7.13.3"/>
    </reaction>
</comment>
<dbReference type="GO" id="GO:0006355">
    <property type="term" value="P:regulation of DNA-templated transcription"/>
    <property type="evidence" value="ECO:0007669"/>
    <property type="project" value="InterPro"/>
</dbReference>
<dbReference type="InterPro" id="IPR003660">
    <property type="entry name" value="HAMP_dom"/>
</dbReference>
<keyword evidence="6" id="KW-0808">Transferase</keyword>
<comment type="caution">
    <text evidence="20">The sequence shown here is derived from an EMBL/GenBank/DDBJ whole genome shotgun (WGS) entry which is preliminary data.</text>
</comment>
<dbReference type="AlphaFoldDB" id="A0AAE3P0C2"/>
<dbReference type="InterPro" id="IPR000700">
    <property type="entry name" value="PAS-assoc_C"/>
</dbReference>
<dbReference type="InterPro" id="IPR011712">
    <property type="entry name" value="Sig_transdc_His_kin_sub3_dim/P"/>
</dbReference>
<dbReference type="InterPro" id="IPR005467">
    <property type="entry name" value="His_kinase_dom"/>
</dbReference>
<evidence type="ECO:0000259" key="18">
    <source>
        <dbReference type="PROSITE" id="PS50113"/>
    </source>
</evidence>
<dbReference type="GO" id="GO:0000155">
    <property type="term" value="F:phosphorelay sensor kinase activity"/>
    <property type="evidence" value="ECO:0007669"/>
    <property type="project" value="InterPro"/>
</dbReference>
<evidence type="ECO:0000256" key="3">
    <source>
        <dbReference type="ARBA" id="ARBA00012438"/>
    </source>
</evidence>
<dbReference type="SMART" id="SM00387">
    <property type="entry name" value="HATPase_c"/>
    <property type="match status" value="1"/>
</dbReference>
<comment type="subcellular location">
    <subcellularLocation>
        <location evidence="2">Cell membrane</location>
        <topology evidence="2">Multi-pass membrane protein</topology>
    </subcellularLocation>
</comment>
<keyword evidence="4" id="KW-1003">Cell membrane</keyword>
<dbReference type="CDD" id="cd12914">
    <property type="entry name" value="PDC1_DGC_like"/>
    <property type="match status" value="1"/>
</dbReference>
<dbReference type="NCBIfam" id="TIGR00229">
    <property type="entry name" value="sensory_box"/>
    <property type="match status" value="2"/>
</dbReference>
<evidence type="ECO:0000259" key="19">
    <source>
        <dbReference type="PROSITE" id="PS50885"/>
    </source>
</evidence>
<dbReference type="PROSITE" id="PS50113">
    <property type="entry name" value="PAC"/>
    <property type="match status" value="2"/>
</dbReference>
<dbReference type="PANTHER" id="PTHR24421:SF58">
    <property type="entry name" value="SIGNAL TRANSDUCTION HISTIDINE-PROTEIN KINASE_PHOSPHATASE UHPB"/>
    <property type="match status" value="1"/>
</dbReference>
<dbReference type="Gene3D" id="3.30.450.20">
    <property type="entry name" value="PAS domain"/>
    <property type="match status" value="4"/>
</dbReference>
<dbReference type="InterPro" id="IPR003594">
    <property type="entry name" value="HATPase_dom"/>
</dbReference>
<dbReference type="SMART" id="SM00304">
    <property type="entry name" value="HAMP"/>
    <property type="match status" value="1"/>
</dbReference>
<evidence type="ECO:0000256" key="13">
    <source>
        <dbReference type="ARBA" id="ARBA00023136"/>
    </source>
</evidence>
<evidence type="ECO:0000256" key="9">
    <source>
        <dbReference type="ARBA" id="ARBA00022777"/>
    </source>
</evidence>
<dbReference type="InterPro" id="IPR013767">
    <property type="entry name" value="PAS_fold"/>
</dbReference>
<feature type="domain" description="Histidine kinase" evidence="16">
    <location>
        <begin position="812"/>
        <end position="1006"/>
    </location>
</feature>
<dbReference type="EMBL" id="JARGDL010000009">
    <property type="protein sequence ID" value="MDF1612057.1"/>
    <property type="molecule type" value="Genomic_DNA"/>
</dbReference>
<dbReference type="SUPFAM" id="SSF103190">
    <property type="entry name" value="Sensory domain-like"/>
    <property type="match status" value="1"/>
</dbReference>
<dbReference type="SUPFAM" id="SSF55785">
    <property type="entry name" value="PYP-like sensor domain (PAS domain)"/>
    <property type="match status" value="3"/>
</dbReference>
<keyword evidence="5" id="KW-0597">Phosphoprotein</keyword>
<dbReference type="Gene3D" id="6.10.340.10">
    <property type="match status" value="1"/>
</dbReference>
<evidence type="ECO:0000256" key="10">
    <source>
        <dbReference type="ARBA" id="ARBA00022840"/>
    </source>
</evidence>
<evidence type="ECO:0000256" key="12">
    <source>
        <dbReference type="ARBA" id="ARBA00023012"/>
    </source>
</evidence>
<dbReference type="Gene3D" id="3.30.565.10">
    <property type="entry name" value="Histidine kinase-like ATPase, C-terminal domain"/>
    <property type="match status" value="1"/>
</dbReference>
<evidence type="ECO:0000256" key="14">
    <source>
        <dbReference type="SAM" id="Coils"/>
    </source>
</evidence>
<dbReference type="SUPFAM" id="SSF158472">
    <property type="entry name" value="HAMP domain-like"/>
    <property type="match status" value="1"/>
</dbReference>
<dbReference type="RefSeq" id="WP_321535825.1">
    <property type="nucleotide sequence ID" value="NZ_JARGDL010000009.1"/>
</dbReference>
<dbReference type="InterPro" id="IPR036890">
    <property type="entry name" value="HATPase_C_sf"/>
</dbReference>
<dbReference type="InterPro" id="IPR000014">
    <property type="entry name" value="PAS"/>
</dbReference>
<dbReference type="CDD" id="cd00130">
    <property type="entry name" value="PAS"/>
    <property type="match status" value="2"/>
</dbReference>
<keyword evidence="11 15" id="KW-1133">Transmembrane helix</keyword>
<evidence type="ECO:0000259" key="16">
    <source>
        <dbReference type="PROSITE" id="PS50109"/>
    </source>
</evidence>
<feature type="domain" description="PAS" evidence="17">
    <location>
        <begin position="655"/>
        <end position="700"/>
    </location>
</feature>
<accession>A0AAE3P0C2</accession>
<evidence type="ECO:0000256" key="8">
    <source>
        <dbReference type="ARBA" id="ARBA00022741"/>
    </source>
</evidence>
<keyword evidence="7 15" id="KW-0812">Transmembrane</keyword>
<dbReference type="Pfam" id="PF07730">
    <property type="entry name" value="HisKA_3"/>
    <property type="match status" value="1"/>
</dbReference>
<dbReference type="CDD" id="cd16917">
    <property type="entry name" value="HATPase_UhpB-NarQ-NarX-like"/>
    <property type="match status" value="1"/>
</dbReference>
<keyword evidence="10" id="KW-0067">ATP-binding</keyword>
<dbReference type="Pfam" id="PF00989">
    <property type="entry name" value="PAS"/>
    <property type="match status" value="2"/>
</dbReference>
<keyword evidence="9" id="KW-0418">Kinase</keyword>
<dbReference type="GO" id="GO:0046983">
    <property type="term" value="F:protein dimerization activity"/>
    <property type="evidence" value="ECO:0007669"/>
    <property type="project" value="InterPro"/>
</dbReference>
<name>A0AAE3P0C2_9BACT</name>
<keyword evidence="14" id="KW-0175">Coiled coil</keyword>
<reference evidence="20" key="1">
    <citation type="submission" date="2023-03" db="EMBL/GenBank/DDBJ databases">
        <title>Stygiobacter electus gen. nov., sp. nov., facultatively anaerobic thermotolerant bacterium of the class Ignavibacteria from a well of Yessentuki mineral water deposit.</title>
        <authorList>
            <person name="Podosokorskaya O.A."/>
            <person name="Elcheninov A.G."/>
            <person name="Petrova N.F."/>
            <person name="Zavarzina D.G."/>
            <person name="Kublanov I.V."/>
            <person name="Merkel A.Y."/>
        </authorList>
    </citation>
    <scope>NUCLEOTIDE SEQUENCE</scope>
    <source>
        <strain evidence="20">09-Me</strain>
    </source>
</reference>
<evidence type="ECO:0000313" key="20">
    <source>
        <dbReference type="EMBL" id="MDF1612057.1"/>
    </source>
</evidence>
<evidence type="ECO:0000256" key="2">
    <source>
        <dbReference type="ARBA" id="ARBA00004651"/>
    </source>
</evidence>
<evidence type="ECO:0000256" key="11">
    <source>
        <dbReference type="ARBA" id="ARBA00022989"/>
    </source>
</evidence>
<evidence type="ECO:0000256" key="5">
    <source>
        <dbReference type="ARBA" id="ARBA00022553"/>
    </source>
</evidence>
<evidence type="ECO:0000256" key="7">
    <source>
        <dbReference type="ARBA" id="ARBA00022692"/>
    </source>
</evidence>
<keyword evidence="13 15" id="KW-0472">Membrane</keyword>
<feature type="transmembrane region" description="Helical" evidence="15">
    <location>
        <begin position="288"/>
        <end position="306"/>
    </location>
</feature>
<dbReference type="GO" id="GO:0005524">
    <property type="term" value="F:ATP binding"/>
    <property type="evidence" value="ECO:0007669"/>
    <property type="project" value="UniProtKB-KW"/>
</dbReference>
<dbReference type="Pfam" id="PF00672">
    <property type="entry name" value="HAMP"/>
    <property type="match status" value="1"/>
</dbReference>
<dbReference type="GO" id="GO:0005886">
    <property type="term" value="C:plasma membrane"/>
    <property type="evidence" value="ECO:0007669"/>
    <property type="project" value="UniProtKB-SubCell"/>
</dbReference>
<feature type="domain" description="PAC" evidence="18">
    <location>
        <begin position="602"/>
        <end position="654"/>
    </location>
</feature>
<evidence type="ECO:0000256" key="1">
    <source>
        <dbReference type="ARBA" id="ARBA00000085"/>
    </source>
</evidence>
<dbReference type="PROSITE" id="PS50109">
    <property type="entry name" value="HIS_KIN"/>
    <property type="match status" value="1"/>
</dbReference>
<dbReference type="CDD" id="cd06225">
    <property type="entry name" value="HAMP"/>
    <property type="match status" value="1"/>
</dbReference>
<dbReference type="InterPro" id="IPR001610">
    <property type="entry name" value="PAC"/>
</dbReference>
<dbReference type="SUPFAM" id="SSF55874">
    <property type="entry name" value="ATPase domain of HSP90 chaperone/DNA topoisomerase II/histidine kinase"/>
    <property type="match status" value="1"/>
</dbReference>
<dbReference type="Pfam" id="PF02743">
    <property type="entry name" value="dCache_1"/>
    <property type="match status" value="1"/>
</dbReference>
<dbReference type="Pfam" id="PF02518">
    <property type="entry name" value="HATPase_c"/>
    <property type="match status" value="1"/>
</dbReference>
<dbReference type="EC" id="2.7.13.3" evidence="3"/>
<feature type="transmembrane region" description="Helical" evidence="15">
    <location>
        <begin position="12"/>
        <end position="30"/>
    </location>
</feature>
<dbReference type="SMART" id="SM00091">
    <property type="entry name" value="PAS"/>
    <property type="match status" value="2"/>
</dbReference>
<evidence type="ECO:0000256" key="4">
    <source>
        <dbReference type="ARBA" id="ARBA00022475"/>
    </source>
</evidence>